<evidence type="ECO:0000313" key="1">
    <source>
        <dbReference type="EMBL" id="WZP15374.1"/>
    </source>
</evidence>
<proteinExistence type="predicted"/>
<reference evidence="1 2" key="1">
    <citation type="submission" date="2024-04" db="EMBL/GenBank/DDBJ databases">
        <title>Arthrobacter sp. from Plains bison fecal sample.</title>
        <authorList>
            <person name="Ruzzini A."/>
        </authorList>
    </citation>
    <scope>NUCLEOTIDE SEQUENCE [LARGE SCALE GENOMIC DNA]</scope>
    <source>
        <strain evidence="1 2">EINP1</strain>
    </source>
</reference>
<sequence>MERTVVADGALHEIACAVIKDGTSPATEVLEQFSAGRWEDDPDTESMPDDAQIKDYDLFLAAMEYFAENGIPHSSQVQLNSLRQGIWEFKIHRKRFSFFDTDGLGRKLEPVKFKNREQCSYPEDEDFWHVPDFEHRIRLGHCFPKLSEKTTEKDIRRTLQVRAEDLEHDKKEANTR</sequence>
<protein>
    <submittedName>
        <fullName evidence="1">Uncharacterized protein</fullName>
    </submittedName>
</protein>
<gene>
    <name evidence="1" type="ORF">AAE021_14575</name>
</gene>
<organism evidence="1 2">
    <name type="scientific">Arthrobacter citreus</name>
    <dbReference type="NCBI Taxonomy" id="1670"/>
    <lineage>
        <taxon>Bacteria</taxon>
        <taxon>Bacillati</taxon>
        <taxon>Actinomycetota</taxon>
        <taxon>Actinomycetes</taxon>
        <taxon>Micrococcales</taxon>
        <taxon>Micrococcaceae</taxon>
        <taxon>Arthrobacter</taxon>
    </lineage>
</organism>
<dbReference type="RefSeq" id="WP_342023039.1">
    <property type="nucleotide sequence ID" value="NZ_CP151657.1"/>
</dbReference>
<evidence type="ECO:0000313" key="2">
    <source>
        <dbReference type="Proteomes" id="UP001448858"/>
    </source>
</evidence>
<dbReference type="EMBL" id="CP151657">
    <property type="protein sequence ID" value="WZP15374.1"/>
    <property type="molecule type" value="Genomic_DNA"/>
</dbReference>
<accession>A0ABZ2ZTS1</accession>
<name>A0ABZ2ZTS1_9MICC</name>
<dbReference type="Proteomes" id="UP001448858">
    <property type="component" value="Chromosome"/>
</dbReference>
<keyword evidence="2" id="KW-1185">Reference proteome</keyword>